<keyword evidence="8 12" id="KW-0326">Glycosidase</keyword>
<evidence type="ECO:0000256" key="7">
    <source>
        <dbReference type="ARBA" id="ARBA00023277"/>
    </source>
</evidence>
<dbReference type="SMART" id="SM00633">
    <property type="entry name" value="Glyco_10"/>
    <property type="match status" value="1"/>
</dbReference>
<evidence type="ECO:0000256" key="6">
    <source>
        <dbReference type="ARBA" id="ARBA00022801"/>
    </source>
</evidence>
<dbReference type="PRINTS" id="PR00134">
    <property type="entry name" value="GLHYDRLASE10"/>
</dbReference>
<sequence length="412" mass="46732">MHKRTHQAPKAYPKISLLICLLIVFLTSCQLPGLTKSAAQNGLSQPTSNPQSLPTQHKPIPTHSFPNCSPNISPYFTRNALPIAIISNPKSSGTGLASLAQPHNIHIGTAVSAKLLDDENYASLLASEFSMVTPEVDMKWENIHPEPERFDFTRGDTIVAFARLHQMQVYGHVLIWDLQLPEWITSGQYTRDQWIQILCHHVKSVVGHYRGQIYAWDVVNEALDENGNLRDTIWMRNIGPEYIPMAFHWAREADPNAILVYNDFMAEGMNPKSDGLYKFIQMLLQQNVPIDAIGLQMHTYLDGPPPFQELVQNMQRLSDLGLSIFITEMDVKLQYSQAAPFDKLEQQAELYKQVFFACLLTSNCRGFSTWGLTDYYSWIPDYTGKDDAPLLFDRKGQPKPAYHAIMDLLQNP</sequence>
<feature type="region of interest" description="Disordered" evidence="10">
    <location>
        <begin position="41"/>
        <end position="64"/>
    </location>
</feature>
<dbReference type="PANTHER" id="PTHR31490:SF88">
    <property type="entry name" value="BETA-XYLANASE"/>
    <property type="match status" value="1"/>
</dbReference>
<dbReference type="InterPro" id="IPR044846">
    <property type="entry name" value="GH10"/>
</dbReference>
<dbReference type="GO" id="GO:0031176">
    <property type="term" value="F:endo-1,4-beta-xylanase activity"/>
    <property type="evidence" value="ECO:0007669"/>
    <property type="project" value="UniProtKB-EC"/>
</dbReference>
<dbReference type="GO" id="GO:0045493">
    <property type="term" value="P:xylan catabolic process"/>
    <property type="evidence" value="ECO:0007669"/>
    <property type="project" value="UniProtKB-KW"/>
</dbReference>
<evidence type="ECO:0000256" key="2">
    <source>
        <dbReference type="ARBA" id="ARBA00007495"/>
    </source>
</evidence>
<evidence type="ECO:0000256" key="3">
    <source>
        <dbReference type="ARBA" id="ARBA00012590"/>
    </source>
</evidence>
<feature type="domain" description="GH10" evidence="11">
    <location>
        <begin position="90"/>
        <end position="408"/>
    </location>
</feature>
<reference evidence="12" key="1">
    <citation type="journal article" date="2021" name="AMB Express">
        <title>Characterization of efficient xylanases from industrial-scale pulp and paper wastewater treatment microbiota.</title>
        <authorList>
            <person name="Wang J."/>
            <person name="Liang J."/>
            <person name="Li Y."/>
            <person name="Tian L."/>
            <person name="Wei Y."/>
        </authorList>
    </citation>
    <scope>NUCLEOTIDE SEQUENCE</scope>
</reference>
<evidence type="ECO:0000256" key="8">
    <source>
        <dbReference type="ARBA" id="ARBA00023295"/>
    </source>
</evidence>
<evidence type="ECO:0000256" key="5">
    <source>
        <dbReference type="ARBA" id="ARBA00022729"/>
    </source>
</evidence>
<accession>A0A7U1BND3</accession>
<dbReference type="AlphaFoldDB" id="A0A7U1BND3"/>
<dbReference type="SUPFAM" id="SSF51445">
    <property type="entry name" value="(Trans)glycosidases"/>
    <property type="match status" value="1"/>
</dbReference>
<dbReference type="PROSITE" id="PS51760">
    <property type="entry name" value="GH10_2"/>
    <property type="match status" value="1"/>
</dbReference>
<dbReference type="PANTHER" id="PTHR31490">
    <property type="entry name" value="GLYCOSYL HYDROLASE"/>
    <property type="match status" value="1"/>
</dbReference>
<dbReference type="EMBL" id="MW124408">
    <property type="protein sequence ID" value="QQZ02666.1"/>
    <property type="molecule type" value="Genomic_DNA"/>
</dbReference>
<name>A0A7U1BND3_9ZZZZ</name>
<keyword evidence="4 12" id="KW-0858">Xylan degradation</keyword>
<dbReference type="EC" id="3.2.1.8" evidence="3"/>
<evidence type="ECO:0000259" key="11">
    <source>
        <dbReference type="PROSITE" id="PS51760"/>
    </source>
</evidence>
<evidence type="ECO:0000256" key="9">
    <source>
        <dbReference type="ARBA" id="ARBA00023326"/>
    </source>
</evidence>
<proteinExistence type="inferred from homology"/>
<evidence type="ECO:0000256" key="4">
    <source>
        <dbReference type="ARBA" id="ARBA00022651"/>
    </source>
</evidence>
<dbReference type="Pfam" id="PF00331">
    <property type="entry name" value="Glyco_hydro_10"/>
    <property type="match status" value="1"/>
</dbReference>
<protein>
    <recommendedName>
        <fullName evidence="3">endo-1,4-beta-xylanase</fullName>
        <ecNumber evidence="3">3.2.1.8</ecNumber>
    </recommendedName>
</protein>
<keyword evidence="6 12" id="KW-0378">Hydrolase</keyword>
<keyword evidence="5" id="KW-0732">Signal</keyword>
<keyword evidence="9" id="KW-0624">Polysaccharide degradation</keyword>
<feature type="compositionally biased region" description="Polar residues" evidence="10">
    <location>
        <begin position="41"/>
        <end position="55"/>
    </location>
</feature>
<evidence type="ECO:0000313" key="12">
    <source>
        <dbReference type="EMBL" id="QQZ02666.1"/>
    </source>
</evidence>
<organism evidence="12">
    <name type="scientific">uncultured microorganism</name>
    <dbReference type="NCBI Taxonomy" id="358574"/>
    <lineage>
        <taxon>unclassified sequences</taxon>
        <taxon>environmental samples</taxon>
    </lineage>
</organism>
<dbReference type="InterPro" id="IPR017853">
    <property type="entry name" value="GH"/>
</dbReference>
<keyword evidence="7" id="KW-0119">Carbohydrate metabolism</keyword>
<comment type="similarity">
    <text evidence="2">Belongs to the glycosyl hydrolase 10 (cellulase F) family.</text>
</comment>
<dbReference type="PROSITE" id="PS51257">
    <property type="entry name" value="PROKAR_LIPOPROTEIN"/>
    <property type="match status" value="1"/>
</dbReference>
<dbReference type="Gene3D" id="3.20.20.80">
    <property type="entry name" value="Glycosidases"/>
    <property type="match status" value="1"/>
</dbReference>
<dbReference type="InterPro" id="IPR001000">
    <property type="entry name" value="GH10_dom"/>
</dbReference>
<evidence type="ECO:0000256" key="1">
    <source>
        <dbReference type="ARBA" id="ARBA00000681"/>
    </source>
</evidence>
<comment type="catalytic activity">
    <reaction evidence="1">
        <text>Endohydrolysis of (1-&gt;4)-beta-D-xylosidic linkages in xylans.</text>
        <dbReference type="EC" id="3.2.1.8"/>
    </reaction>
</comment>
<evidence type="ECO:0000256" key="10">
    <source>
        <dbReference type="SAM" id="MobiDB-lite"/>
    </source>
</evidence>